<evidence type="ECO:0000256" key="6">
    <source>
        <dbReference type="ARBA" id="ARBA00023014"/>
    </source>
</evidence>
<accession>A0A7W3LXX3</accession>
<proteinExistence type="inferred from homology"/>
<feature type="binding site" evidence="8">
    <location>
        <begin position="145"/>
        <end position="147"/>
    </location>
    <ligand>
        <name>S-adenosyl-L-methionine</name>
        <dbReference type="ChEBI" id="CHEBI:59789"/>
    </ligand>
</feature>
<keyword evidence="8" id="KW-0671">Queuosine biosynthesis</keyword>
<feature type="binding site" evidence="8">
    <location>
        <begin position="55"/>
        <end position="57"/>
    </location>
    <ligand>
        <name>S-adenosyl-L-methionine</name>
        <dbReference type="ChEBI" id="CHEBI:59789"/>
    </ligand>
</feature>
<keyword evidence="1 8" id="KW-0004">4Fe-4S</keyword>
<comment type="caution">
    <text evidence="8">Lacks conserved residue(s) required for the propagation of feature annotation.</text>
</comment>
<dbReference type="InterPro" id="IPR007197">
    <property type="entry name" value="rSAM"/>
</dbReference>
<evidence type="ECO:0000313" key="11">
    <source>
        <dbReference type="Proteomes" id="UP000572680"/>
    </source>
</evidence>
<dbReference type="InterPro" id="IPR024924">
    <property type="entry name" value="7-CO-7-deazaguanine_synth-like"/>
</dbReference>
<reference evidence="10 11" key="1">
    <citation type="submission" date="2020-08" db="EMBL/GenBank/DDBJ databases">
        <title>Genomic Encyclopedia of Type Strains, Phase IV (KMG-IV): sequencing the most valuable type-strain genomes for metagenomic binning, comparative biology and taxonomic classification.</title>
        <authorList>
            <person name="Goeker M."/>
        </authorList>
    </citation>
    <scope>NUCLEOTIDE SEQUENCE [LARGE SCALE GENOMIC DNA]</scope>
    <source>
        <strain evidence="10 11">DSM 44197</strain>
    </source>
</reference>
<dbReference type="UniPathway" id="UPA00391"/>
<feature type="binding site" evidence="8">
    <location>
        <position position="45"/>
    </location>
    <ligand>
        <name>substrate</name>
    </ligand>
</feature>
<keyword evidence="3 8" id="KW-0479">Metal-binding</keyword>
<dbReference type="PANTHER" id="PTHR42836:SF1">
    <property type="entry name" value="7-CARBOXY-7-DEAZAGUANINE SYNTHASE"/>
    <property type="match status" value="1"/>
</dbReference>
<evidence type="ECO:0000313" key="10">
    <source>
        <dbReference type="EMBL" id="MBA8956389.1"/>
    </source>
</evidence>
<keyword evidence="2 8" id="KW-0949">S-adenosyl-L-methionine</keyword>
<evidence type="ECO:0000256" key="5">
    <source>
        <dbReference type="ARBA" id="ARBA00023004"/>
    </source>
</evidence>
<dbReference type="Gene3D" id="3.20.20.70">
    <property type="entry name" value="Aldolase class I"/>
    <property type="match status" value="1"/>
</dbReference>
<evidence type="ECO:0000256" key="4">
    <source>
        <dbReference type="ARBA" id="ARBA00022842"/>
    </source>
</evidence>
<protein>
    <recommendedName>
        <fullName evidence="8">7-carboxy-7-deazaguanine synthase</fullName>
        <shortName evidence="8">CDG synthase</shortName>
        <ecNumber evidence="8">4.3.99.3</ecNumber>
    </recommendedName>
    <alternativeName>
        <fullName evidence="8">Queuosine biosynthesis protein QueE</fullName>
    </alternativeName>
</protein>
<comment type="cofactor">
    <cofactor evidence="8">
        <name>Mg(2+)</name>
        <dbReference type="ChEBI" id="CHEBI:18420"/>
    </cofactor>
</comment>
<dbReference type="AlphaFoldDB" id="A0A7W3LXX3"/>
<dbReference type="GO" id="GO:0016840">
    <property type="term" value="F:carbon-nitrogen lyase activity"/>
    <property type="evidence" value="ECO:0007669"/>
    <property type="project" value="UniProtKB-UniRule"/>
</dbReference>
<keyword evidence="5 8" id="KW-0408">Iron</keyword>
<dbReference type="PIRSF" id="PIRSF000370">
    <property type="entry name" value="QueE"/>
    <property type="match status" value="1"/>
</dbReference>
<dbReference type="CDD" id="cd01335">
    <property type="entry name" value="Radical_SAM"/>
    <property type="match status" value="1"/>
</dbReference>
<dbReference type="SUPFAM" id="SSF102114">
    <property type="entry name" value="Radical SAM enzymes"/>
    <property type="match status" value="1"/>
</dbReference>
<comment type="subunit">
    <text evidence="8">Homodimer.</text>
</comment>
<evidence type="ECO:0000256" key="7">
    <source>
        <dbReference type="ARBA" id="ARBA00023239"/>
    </source>
</evidence>
<keyword evidence="11" id="KW-1185">Reference proteome</keyword>
<evidence type="ECO:0000259" key="9">
    <source>
        <dbReference type="PROSITE" id="PS51918"/>
    </source>
</evidence>
<dbReference type="InterPro" id="IPR013785">
    <property type="entry name" value="Aldolase_TIM"/>
</dbReference>
<dbReference type="GO" id="GO:1904047">
    <property type="term" value="F:S-adenosyl-L-methionine binding"/>
    <property type="evidence" value="ECO:0007669"/>
    <property type="project" value="UniProtKB-UniRule"/>
</dbReference>
<comment type="catalytic activity">
    <reaction evidence="8">
        <text>6-carboxy-5,6,7,8-tetrahydropterin + H(+) = 7-carboxy-7-carbaguanine + NH4(+)</text>
        <dbReference type="Rhea" id="RHEA:27974"/>
        <dbReference type="ChEBI" id="CHEBI:15378"/>
        <dbReference type="ChEBI" id="CHEBI:28938"/>
        <dbReference type="ChEBI" id="CHEBI:61032"/>
        <dbReference type="ChEBI" id="CHEBI:61036"/>
        <dbReference type="EC" id="4.3.99.3"/>
    </reaction>
</comment>
<name>A0A7W3LXX3_ACTNM</name>
<dbReference type="EMBL" id="JACJIA010000015">
    <property type="protein sequence ID" value="MBA8956389.1"/>
    <property type="molecule type" value="Genomic_DNA"/>
</dbReference>
<dbReference type="GO" id="GO:0008616">
    <property type="term" value="P:tRNA queuosine(34) biosynthetic process"/>
    <property type="evidence" value="ECO:0007669"/>
    <property type="project" value="UniProtKB-UniRule"/>
</dbReference>
<dbReference type="SFLD" id="SFLDS00029">
    <property type="entry name" value="Radical_SAM"/>
    <property type="match status" value="1"/>
</dbReference>
<feature type="binding site" evidence="8">
    <location>
        <position position="49"/>
    </location>
    <ligand>
        <name>[4Fe-4S] cluster</name>
        <dbReference type="ChEBI" id="CHEBI:49883"/>
        <note>4Fe-4S-S-AdoMet</note>
    </ligand>
</feature>
<comment type="caution">
    <text evidence="10">The sequence shown here is derived from an EMBL/GenBank/DDBJ whole genome shotgun (WGS) entry which is preliminary data.</text>
</comment>
<dbReference type="GO" id="GO:0000287">
    <property type="term" value="F:magnesium ion binding"/>
    <property type="evidence" value="ECO:0007669"/>
    <property type="project" value="UniProtKB-UniRule"/>
</dbReference>
<sequence>MTAPSPPSTASPAPSAATWLPLAETFGPTIQGEGPAAGRTAWFVRLGGCNLSCSWCDSAYTWDSSRYTLREEIRHTPAGEIAASVPDGALVILTGGEPLLQQETEGWRELLTLLRARGCVPHVETNGTIAPTATTRELVETFVVSPKLPNAGRHRGHQNPALHRGWAAAARAGQAHLKVVCATAADVGATRALAAAHTWPAGQVWVMPLGVTTAELDERWRVVAEAAARHGINATHRLHVLAWGDERGH</sequence>
<comment type="pathway">
    <text evidence="8">Purine metabolism; 7-cyano-7-deazaguanine biosynthesis.</text>
</comment>
<keyword evidence="4 8" id="KW-0460">Magnesium</keyword>
<dbReference type="RefSeq" id="WP_182848302.1">
    <property type="nucleotide sequence ID" value="NZ_BAAALP010000048.1"/>
</dbReference>
<dbReference type="PANTHER" id="PTHR42836">
    <property type="entry name" value="7-CARBOXY-7-DEAZAGUANINE SYNTHASE"/>
    <property type="match status" value="1"/>
</dbReference>
<keyword evidence="7 8" id="KW-0456">Lyase</keyword>
<dbReference type="EC" id="4.3.99.3" evidence="8"/>
<feature type="binding site" evidence="8">
    <location>
        <begin position="30"/>
        <end position="32"/>
    </location>
    <ligand>
        <name>substrate</name>
    </ligand>
</feature>
<feature type="binding site" evidence="8">
    <location>
        <position position="58"/>
    </location>
    <ligand>
        <name>Mg(2+)</name>
        <dbReference type="ChEBI" id="CHEBI:18420"/>
    </ligand>
</feature>
<dbReference type="Proteomes" id="UP000572680">
    <property type="component" value="Unassembled WGS sequence"/>
</dbReference>
<evidence type="ECO:0000256" key="3">
    <source>
        <dbReference type="ARBA" id="ARBA00022723"/>
    </source>
</evidence>
<keyword evidence="6 8" id="KW-0411">Iron-sulfur</keyword>
<comment type="cofactor">
    <cofactor evidence="8">
        <name>[4Fe-4S] cluster</name>
        <dbReference type="ChEBI" id="CHEBI:49883"/>
    </cofactor>
    <text evidence="8">Binds 1 [4Fe-4S] cluster. The cluster is coordinated with 3 cysteines and an exchangeable S-adenosyl-L-methionine.</text>
</comment>
<comment type="similarity">
    <text evidence="8">Belongs to the radical SAM superfamily. 7-carboxy-7-deazaguanine synthase family.</text>
</comment>
<comment type="cofactor">
    <cofactor evidence="8">
        <name>S-adenosyl-L-methionine</name>
        <dbReference type="ChEBI" id="CHEBI:59789"/>
    </cofactor>
    <text evidence="8">Binds 1 S-adenosyl-L-methionine per subunit.</text>
</comment>
<dbReference type="GO" id="GO:0051539">
    <property type="term" value="F:4 iron, 4 sulfur cluster binding"/>
    <property type="evidence" value="ECO:0007669"/>
    <property type="project" value="UniProtKB-UniRule"/>
</dbReference>
<feature type="domain" description="Radical SAM core" evidence="9">
    <location>
        <begin position="36"/>
        <end position="245"/>
    </location>
</feature>
<feature type="binding site" evidence="8">
    <location>
        <position position="53"/>
    </location>
    <ligand>
        <name>[4Fe-4S] cluster</name>
        <dbReference type="ChEBI" id="CHEBI:49883"/>
        <note>4Fe-4S-S-AdoMet</note>
    </ligand>
</feature>
<evidence type="ECO:0000256" key="1">
    <source>
        <dbReference type="ARBA" id="ARBA00022485"/>
    </source>
</evidence>
<feature type="binding site" evidence="8">
    <location>
        <position position="94"/>
    </location>
    <ligand>
        <name>substrate</name>
    </ligand>
</feature>
<comment type="function">
    <text evidence="8">Catalyzes the complex heterocyclic radical-mediated conversion of 6-carboxy-5,6,7,8-tetrahydropterin (CPH4) to 7-carboxy-7-deazaguanine (CDG), a step common to the biosynthetic pathways of all 7-deazapurine-containing compounds.</text>
</comment>
<feature type="binding site" evidence="8">
    <location>
        <position position="56"/>
    </location>
    <ligand>
        <name>[4Fe-4S] cluster</name>
        <dbReference type="ChEBI" id="CHEBI:49883"/>
        <note>4Fe-4S-S-AdoMet</note>
    </ligand>
</feature>
<gene>
    <name evidence="8" type="primary">queE</name>
    <name evidence="10" type="ORF">HNR61_008071</name>
</gene>
<evidence type="ECO:0000256" key="2">
    <source>
        <dbReference type="ARBA" id="ARBA00022691"/>
    </source>
</evidence>
<organism evidence="10 11">
    <name type="scientific">Actinomadura namibiensis</name>
    <dbReference type="NCBI Taxonomy" id="182080"/>
    <lineage>
        <taxon>Bacteria</taxon>
        <taxon>Bacillati</taxon>
        <taxon>Actinomycetota</taxon>
        <taxon>Actinomycetes</taxon>
        <taxon>Streptosporangiales</taxon>
        <taxon>Thermomonosporaceae</taxon>
        <taxon>Actinomadura</taxon>
    </lineage>
</organism>
<feature type="binding site" evidence="8">
    <location>
        <position position="96"/>
    </location>
    <ligand>
        <name>S-adenosyl-L-methionine</name>
        <dbReference type="ChEBI" id="CHEBI:59789"/>
    </ligand>
</feature>
<dbReference type="InterPro" id="IPR058240">
    <property type="entry name" value="rSAM_sf"/>
</dbReference>
<dbReference type="Pfam" id="PF13353">
    <property type="entry name" value="Fer4_12"/>
    <property type="match status" value="1"/>
</dbReference>
<dbReference type="PROSITE" id="PS51918">
    <property type="entry name" value="RADICAL_SAM"/>
    <property type="match status" value="1"/>
</dbReference>
<dbReference type="HAMAP" id="MF_00917">
    <property type="entry name" value="QueE"/>
    <property type="match status" value="1"/>
</dbReference>
<evidence type="ECO:0000256" key="8">
    <source>
        <dbReference type="HAMAP-Rule" id="MF_00917"/>
    </source>
</evidence>